<evidence type="ECO:0000313" key="2">
    <source>
        <dbReference type="EMBL" id="KIY61161.1"/>
    </source>
</evidence>
<evidence type="ECO:0000256" key="1">
    <source>
        <dbReference type="SAM" id="MobiDB-lite"/>
    </source>
</evidence>
<sequence>MSSRLGPTLVLAISCIWVTIIRRVLPIQLLNVDGSAHLQTRFLVDTDNNRAQTLRLVVHYEHGIRVIPPCSPTLPHSQEANIDCNASVLSKSAEMIAPVKSLTMDKCRTGPLGTQRSRTSHSDQEYPCRTRQDQLRDLHTRRMTVSVFLQVVIFVTWTERLPRAFANSRSVQGIAGQLEHLHGRVLRRQYAGFLRQDTCSRCCWSGGGWFTVRPQTLRANEAHFARRAPAARSTCSRDEGTGKDRPYYCPRIAGRQSAIFSHYFLIRLCSGRQAHSWTSFSRSPRLAERASLPPDLERVSISFVHLRTASTLLHSSRDVHRTKGGVGHQQARCTFSADVLPVLLRWGCDWSQLIYEWPAATHSNRVSRELAVEEPSDETNAERKATCRVYLARTRPASPHGVLYSLALRGWIRGPYG</sequence>
<reference evidence="2 3" key="1">
    <citation type="journal article" date="2015" name="Fungal Genet. Biol.">
        <title>Evolution of novel wood decay mechanisms in Agaricales revealed by the genome sequences of Fistulina hepatica and Cylindrobasidium torrendii.</title>
        <authorList>
            <person name="Floudas D."/>
            <person name="Held B.W."/>
            <person name="Riley R."/>
            <person name="Nagy L.G."/>
            <person name="Koehler G."/>
            <person name="Ransdell A.S."/>
            <person name="Younus H."/>
            <person name="Chow J."/>
            <person name="Chiniquy J."/>
            <person name="Lipzen A."/>
            <person name="Tritt A."/>
            <person name="Sun H."/>
            <person name="Haridas S."/>
            <person name="LaButti K."/>
            <person name="Ohm R.A."/>
            <person name="Kues U."/>
            <person name="Blanchette R.A."/>
            <person name="Grigoriev I.V."/>
            <person name="Minto R.E."/>
            <person name="Hibbett D.S."/>
        </authorList>
    </citation>
    <scope>NUCLEOTIDE SEQUENCE [LARGE SCALE GENOMIC DNA]</scope>
    <source>
        <strain evidence="2 3">FP15055 ss-10</strain>
    </source>
</reference>
<feature type="region of interest" description="Disordered" evidence="1">
    <location>
        <begin position="108"/>
        <end position="127"/>
    </location>
</feature>
<evidence type="ECO:0000313" key="3">
    <source>
        <dbReference type="Proteomes" id="UP000054007"/>
    </source>
</evidence>
<protein>
    <submittedName>
        <fullName evidence="2">Uncharacterized protein</fullName>
    </submittedName>
</protein>
<accession>A0A0D7AV42</accession>
<keyword evidence="3" id="KW-1185">Reference proteome</keyword>
<proteinExistence type="predicted"/>
<dbReference type="Proteomes" id="UP000054007">
    <property type="component" value="Unassembled WGS sequence"/>
</dbReference>
<dbReference type="PROSITE" id="PS51257">
    <property type="entry name" value="PROKAR_LIPOPROTEIN"/>
    <property type="match status" value="1"/>
</dbReference>
<dbReference type="EMBL" id="KN881029">
    <property type="protein sequence ID" value="KIY61161.1"/>
    <property type="molecule type" value="Genomic_DNA"/>
</dbReference>
<name>A0A0D7AV42_9AGAR</name>
<dbReference type="AlphaFoldDB" id="A0A0D7AV42"/>
<gene>
    <name evidence="2" type="ORF">CYLTODRAFT_479750</name>
</gene>
<organism evidence="2 3">
    <name type="scientific">Cylindrobasidium torrendii FP15055 ss-10</name>
    <dbReference type="NCBI Taxonomy" id="1314674"/>
    <lineage>
        <taxon>Eukaryota</taxon>
        <taxon>Fungi</taxon>
        <taxon>Dikarya</taxon>
        <taxon>Basidiomycota</taxon>
        <taxon>Agaricomycotina</taxon>
        <taxon>Agaricomycetes</taxon>
        <taxon>Agaricomycetidae</taxon>
        <taxon>Agaricales</taxon>
        <taxon>Marasmiineae</taxon>
        <taxon>Physalacriaceae</taxon>
        <taxon>Cylindrobasidium</taxon>
    </lineage>
</organism>